<keyword evidence="2" id="KW-1185">Reference proteome</keyword>
<evidence type="ECO:0000313" key="1">
    <source>
        <dbReference type="EMBL" id="GAM59164.1"/>
    </source>
</evidence>
<gene>
    <name evidence="1" type="ORF">JCM19231_4286</name>
</gene>
<comment type="caution">
    <text evidence="1">The sequence shown here is derived from an EMBL/GenBank/DDBJ whole genome shotgun (WGS) entry which is preliminary data.</text>
</comment>
<evidence type="ECO:0000313" key="2">
    <source>
        <dbReference type="Proteomes" id="UP000031671"/>
    </source>
</evidence>
<dbReference type="Proteomes" id="UP000031671">
    <property type="component" value="Unassembled WGS sequence"/>
</dbReference>
<proteinExistence type="predicted"/>
<accession>A0A0B8P896</accession>
<name>A0A0B8P896_9VIBR</name>
<reference evidence="1 2" key="1">
    <citation type="submission" date="2015-01" db="EMBL/GenBank/DDBJ databases">
        <title>Vibrio sp. C1 JCM 19231 whole genome shotgun sequence.</title>
        <authorList>
            <person name="Sawabe T."/>
            <person name="Meirelles P."/>
            <person name="Feng G."/>
            <person name="Sayaka M."/>
            <person name="Hattori M."/>
            <person name="Ohkuma M."/>
        </authorList>
    </citation>
    <scope>NUCLEOTIDE SEQUENCE [LARGE SCALE GENOMIC DNA]</scope>
    <source>
        <strain evidence="2">JCM 19231</strain>
    </source>
</reference>
<protein>
    <submittedName>
        <fullName evidence="1">Uncharacterized protein</fullName>
    </submittedName>
</protein>
<sequence length="47" mass="4999">MMPELPYISGVEASGIVADANGTGLKKVLRLLSLVLLVLQPTHNLLL</sequence>
<reference evidence="1 2" key="2">
    <citation type="submission" date="2015-01" db="EMBL/GenBank/DDBJ databases">
        <authorList>
            <consortium name="NBRP consortium"/>
            <person name="Sawabe T."/>
            <person name="Meirelles P."/>
            <person name="Feng G."/>
            <person name="Sayaka M."/>
            <person name="Hattori M."/>
            <person name="Ohkuma M."/>
        </authorList>
    </citation>
    <scope>NUCLEOTIDE SEQUENCE [LARGE SCALE GENOMIC DNA]</scope>
    <source>
        <strain evidence="2">JCM 19231</strain>
    </source>
</reference>
<dbReference type="EMBL" id="BBRZ01000128">
    <property type="protein sequence ID" value="GAM59164.1"/>
    <property type="molecule type" value="Genomic_DNA"/>
</dbReference>
<dbReference type="AlphaFoldDB" id="A0A0B8P896"/>
<organism evidence="1 2">
    <name type="scientific">Vibrio ishigakensis</name>
    <dbReference type="NCBI Taxonomy" id="1481914"/>
    <lineage>
        <taxon>Bacteria</taxon>
        <taxon>Pseudomonadati</taxon>
        <taxon>Pseudomonadota</taxon>
        <taxon>Gammaproteobacteria</taxon>
        <taxon>Vibrionales</taxon>
        <taxon>Vibrionaceae</taxon>
        <taxon>Vibrio</taxon>
    </lineage>
</organism>